<dbReference type="PANTHER" id="PTHR31760:SF0">
    <property type="entry name" value="S-ADENOSYL-L-METHIONINE-DEPENDENT METHYLTRANSFERASES SUPERFAMILY PROTEIN"/>
    <property type="match status" value="1"/>
</dbReference>
<comment type="function">
    <text evidence="6">Specifically methylates the N7 position of guanine in position 527 of 16S rRNA.</text>
</comment>
<comment type="caution">
    <text evidence="6">Lacks conserved residue(s) required for the propagation of feature annotation.</text>
</comment>
<accession>A0ABU9TVM0</accession>
<protein>
    <recommendedName>
        <fullName evidence="6">Ribosomal RNA small subunit methyltransferase G</fullName>
        <ecNumber evidence="6">2.1.1.170</ecNumber>
    </recommendedName>
    <alternativeName>
        <fullName evidence="6">16S rRNA 7-methylguanosine methyltransferase</fullName>
        <shortName evidence="6">16S rRNA m7G methyltransferase</shortName>
    </alternativeName>
</protein>
<comment type="caution">
    <text evidence="7">The sequence shown here is derived from an EMBL/GenBank/DDBJ whole genome shotgun (WGS) entry which is preliminary data.</text>
</comment>
<dbReference type="CDD" id="cd02440">
    <property type="entry name" value="AdoMet_MTases"/>
    <property type="match status" value="1"/>
</dbReference>
<dbReference type="Proteomes" id="UP001449225">
    <property type="component" value="Unassembled WGS sequence"/>
</dbReference>
<evidence type="ECO:0000256" key="4">
    <source>
        <dbReference type="ARBA" id="ARBA00022679"/>
    </source>
</evidence>
<evidence type="ECO:0000256" key="6">
    <source>
        <dbReference type="HAMAP-Rule" id="MF_00074"/>
    </source>
</evidence>
<keyword evidence="1 6" id="KW-0963">Cytoplasm</keyword>
<dbReference type="Gene3D" id="3.40.50.150">
    <property type="entry name" value="Vaccinia Virus protein VP39"/>
    <property type="match status" value="1"/>
</dbReference>
<dbReference type="PANTHER" id="PTHR31760">
    <property type="entry name" value="S-ADENOSYL-L-METHIONINE-DEPENDENT METHYLTRANSFERASES SUPERFAMILY PROTEIN"/>
    <property type="match status" value="1"/>
</dbReference>
<evidence type="ECO:0000256" key="1">
    <source>
        <dbReference type="ARBA" id="ARBA00022490"/>
    </source>
</evidence>
<comment type="subcellular location">
    <subcellularLocation>
        <location evidence="6">Cytoplasm</location>
    </subcellularLocation>
</comment>
<dbReference type="RefSeq" id="WP_342854731.1">
    <property type="nucleotide sequence ID" value="NZ_JBBMRA010000013.1"/>
</dbReference>
<dbReference type="NCBIfam" id="TIGR00138">
    <property type="entry name" value="rsmG_gidB"/>
    <property type="match status" value="1"/>
</dbReference>
<dbReference type="InterPro" id="IPR003682">
    <property type="entry name" value="rRNA_ssu_MeTfrase_G"/>
</dbReference>
<dbReference type="GO" id="GO:0032259">
    <property type="term" value="P:methylation"/>
    <property type="evidence" value="ECO:0007669"/>
    <property type="project" value="UniProtKB-KW"/>
</dbReference>
<dbReference type="EC" id="2.1.1.170" evidence="6"/>
<feature type="binding site" evidence="6">
    <location>
        <position position="81"/>
    </location>
    <ligand>
        <name>S-adenosyl-L-methionine</name>
        <dbReference type="ChEBI" id="CHEBI:59789"/>
    </ligand>
</feature>
<dbReference type="EMBL" id="JBBMRA010000013">
    <property type="protein sequence ID" value="MEM5537289.1"/>
    <property type="molecule type" value="Genomic_DNA"/>
</dbReference>
<proteinExistence type="inferred from homology"/>
<evidence type="ECO:0000256" key="2">
    <source>
        <dbReference type="ARBA" id="ARBA00022552"/>
    </source>
</evidence>
<reference evidence="7 8" key="1">
    <citation type="submission" date="2024-03" db="EMBL/GenBank/DDBJ databases">
        <title>Community enrichment and isolation of bacterial strains for fucoidan degradation.</title>
        <authorList>
            <person name="Sichert A."/>
        </authorList>
    </citation>
    <scope>NUCLEOTIDE SEQUENCE [LARGE SCALE GENOMIC DNA]</scope>
    <source>
        <strain evidence="7 8">AS76</strain>
    </source>
</reference>
<gene>
    <name evidence="6 7" type="primary">rsmG</name>
    <name evidence="7" type="ORF">WNY58_12910</name>
</gene>
<dbReference type="GO" id="GO:0008168">
    <property type="term" value="F:methyltransferase activity"/>
    <property type="evidence" value="ECO:0007669"/>
    <property type="project" value="UniProtKB-KW"/>
</dbReference>
<comment type="catalytic activity">
    <reaction evidence="6">
        <text>guanosine(527) in 16S rRNA + S-adenosyl-L-methionine = N(7)-methylguanosine(527) in 16S rRNA + S-adenosyl-L-homocysteine</text>
        <dbReference type="Rhea" id="RHEA:42732"/>
        <dbReference type="Rhea" id="RHEA-COMP:10209"/>
        <dbReference type="Rhea" id="RHEA-COMP:10210"/>
        <dbReference type="ChEBI" id="CHEBI:57856"/>
        <dbReference type="ChEBI" id="CHEBI:59789"/>
        <dbReference type="ChEBI" id="CHEBI:74269"/>
        <dbReference type="ChEBI" id="CHEBI:74480"/>
        <dbReference type="EC" id="2.1.1.170"/>
    </reaction>
</comment>
<feature type="binding site" evidence="6">
    <location>
        <begin position="132"/>
        <end position="133"/>
    </location>
    <ligand>
        <name>S-adenosyl-L-methionine</name>
        <dbReference type="ChEBI" id="CHEBI:59789"/>
    </ligand>
</feature>
<organism evidence="7 8">
    <name type="scientific">Neptuniibacter pectenicola</name>
    <dbReference type="NCBI Taxonomy" id="1806669"/>
    <lineage>
        <taxon>Bacteria</taxon>
        <taxon>Pseudomonadati</taxon>
        <taxon>Pseudomonadota</taxon>
        <taxon>Gammaproteobacteria</taxon>
        <taxon>Oceanospirillales</taxon>
        <taxon>Oceanospirillaceae</taxon>
        <taxon>Neptuniibacter</taxon>
    </lineage>
</organism>
<keyword evidence="5 6" id="KW-0949">S-adenosyl-L-methionine</keyword>
<feature type="binding site" evidence="6">
    <location>
        <position position="146"/>
    </location>
    <ligand>
        <name>S-adenosyl-L-methionine</name>
        <dbReference type="ChEBI" id="CHEBI:59789"/>
    </ligand>
</feature>
<keyword evidence="8" id="KW-1185">Reference proteome</keyword>
<evidence type="ECO:0000313" key="7">
    <source>
        <dbReference type="EMBL" id="MEM5537289.1"/>
    </source>
</evidence>
<keyword evidence="4 6" id="KW-0808">Transferase</keyword>
<sequence>MNQFTHDGLESALKNGIKTLGLTISDQQVDLLIRYLNLLIKWNKAYNLTAVRNPLEMVNRHLLDSLSIVPYIEGDRIIDVGSGPGLPGIPLAICYPERAVTTLDSNGKKTRFQQQVKTELSLENLTIVNDRVENCQFELFDQVISRAFASIEDMIKWTHQLCKKEGVFLAMKGLYPEDELSALPDGFELKTCHRLQVPETEGERHLLVLGRR</sequence>
<dbReference type="InterPro" id="IPR029063">
    <property type="entry name" value="SAM-dependent_MTases_sf"/>
</dbReference>
<keyword evidence="3 6" id="KW-0489">Methyltransferase</keyword>
<dbReference type="Pfam" id="PF02527">
    <property type="entry name" value="GidB"/>
    <property type="match status" value="1"/>
</dbReference>
<dbReference type="SUPFAM" id="SSF53335">
    <property type="entry name" value="S-adenosyl-L-methionine-dependent methyltransferases"/>
    <property type="match status" value="1"/>
</dbReference>
<dbReference type="PIRSF" id="PIRSF003078">
    <property type="entry name" value="GidB"/>
    <property type="match status" value="1"/>
</dbReference>
<comment type="similarity">
    <text evidence="6">Belongs to the methyltransferase superfamily. RNA methyltransferase RsmG family.</text>
</comment>
<evidence type="ECO:0000256" key="3">
    <source>
        <dbReference type="ARBA" id="ARBA00022603"/>
    </source>
</evidence>
<feature type="binding site" evidence="6">
    <location>
        <position position="86"/>
    </location>
    <ligand>
        <name>S-adenosyl-L-methionine</name>
        <dbReference type="ChEBI" id="CHEBI:59789"/>
    </ligand>
</feature>
<evidence type="ECO:0000313" key="8">
    <source>
        <dbReference type="Proteomes" id="UP001449225"/>
    </source>
</evidence>
<dbReference type="HAMAP" id="MF_00074">
    <property type="entry name" value="16SrRNA_methyltr_G"/>
    <property type="match status" value="1"/>
</dbReference>
<evidence type="ECO:0000256" key="5">
    <source>
        <dbReference type="ARBA" id="ARBA00022691"/>
    </source>
</evidence>
<name>A0ABU9TVM0_9GAMM</name>
<keyword evidence="2 6" id="KW-0698">rRNA processing</keyword>